<name>A0A0H3A4R8_MYCA1</name>
<dbReference type="PANTHER" id="PTHR43459">
    <property type="entry name" value="ENOYL-COA HYDRATASE"/>
    <property type="match status" value="1"/>
</dbReference>
<dbReference type="Proteomes" id="UP000001574">
    <property type="component" value="Chromosome"/>
</dbReference>
<evidence type="ECO:0000313" key="3">
    <source>
        <dbReference type="Proteomes" id="UP000001574"/>
    </source>
</evidence>
<gene>
    <name evidence="2" type="ordered locus">MAV_5085</name>
</gene>
<evidence type="ECO:0000256" key="1">
    <source>
        <dbReference type="ARBA" id="ARBA00005254"/>
    </source>
</evidence>
<dbReference type="InterPro" id="IPR014748">
    <property type="entry name" value="Enoyl-CoA_hydra_C"/>
</dbReference>
<dbReference type="SUPFAM" id="SSF52096">
    <property type="entry name" value="ClpP/crotonase"/>
    <property type="match status" value="1"/>
</dbReference>
<dbReference type="CDD" id="cd06558">
    <property type="entry name" value="crotonase-like"/>
    <property type="match status" value="1"/>
</dbReference>
<reference evidence="2 3" key="1">
    <citation type="submission" date="2006-10" db="EMBL/GenBank/DDBJ databases">
        <authorList>
            <person name="Fleischmann R.D."/>
            <person name="Dodson R.J."/>
            <person name="Haft D.H."/>
            <person name="Merkel J.S."/>
            <person name="Nelson W.C."/>
            <person name="Fraser C.M."/>
        </authorList>
    </citation>
    <scope>NUCLEOTIDE SEQUENCE [LARGE SCALE GENOMIC DNA]</scope>
    <source>
        <strain evidence="2 3">104</strain>
    </source>
</reference>
<accession>A0A0H3A4R8</accession>
<dbReference type="InterPro" id="IPR001753">
    <property type="entry name" value="Enoyl-CoA_hydra/iso"/>
</dbReference>
<dbReference type="HOGENOM" id="CLU_009834_7_2_11"/>
<dbReference type="Pfam" id="PF00378">
    <property type="entry name" value="ECH_1"/>
    <property type="match status" value="1"/>
</dbReference>
<organism evidence="2 3">
    <name type="scientific">Mycobacterium avium (strain 104)</name>
    <dbReference type="NCBI Taxonomy" id="243243"/>
    <lineage>
        <taxon>Bacteria</taxon>
        <taxon>Bacillati</taxon>
        <taxon>Actinomycetota</taxon>
        <taxon>Actinomycetes</taxon>
        <taxon>Mycobacteriales</taxon>
        <taxon>Mycobacteriaceae</taxon>
        <taxon>Mycobacterium</taxon>
        <taxon>Mycobacterium avium complex (MAC)</taxon>
    </lineage>
</organism>
<dbReference type="KEGG" id="mav:MAV_5085"/>
<evidence type="ECO:0000313" key="2">
    <source>
        <dbReference type="EMBL" id="ABK68934.1"/>
    </source>
</evidence>
<comment type="similarity">
    <text evidence="1">Belongs to the enoyl-CoA hydratase/isomerase family.</text>
</comment>
<dbReference type="AlphaFoldDB" id="A0A0H3A4R8"/>
<dbReference type="GO" id="GO:0003824">
    <property type="term" value="F:catalytic activity"/>
    <property type="evidence" value="ECO:0007669"/>
    <property type="project" value="UniProtKB-ARBA"/>
</dbReference>
<dbReference type="Gene3D" id="1.10.12.10">
    <property type="entry name" value="Lyase 2-enoyl-coa Hydratase, Chain A, domain 2"/>
    <property type="match status" value="1"/>
</dbReference>
<dbReference type="RefSeq" id="WP_011726447.1">
    <property type="nucleotide sequence ID" value="NC_008595.1"/>
</dbReference>
<proteinExistence type="inferred from homology"/>
<dbReference type="EMBL" id="CP000479">
    <property type="protein sequence ID" value="ABK68934.1"/>
    <property type="molecule type" value="Genomic_DNA"/>
</dbReference>
<sequence length="262" mass="27636">MTNVLTSNDGPVRIVTLNRPGVRNAIDIPLRIELAEVLEAADADESVRSIVLTGAGRVFCSGGDISTMQRMESEDAKHRADLAQRVIRAIWNTAKPVVAAVEGAAFGAGAALALACDRVVAARDARFATTFTNVGLAGDMGTFVSLPRRVGIARARQMLLLPQPIGAEEAAALGMVDALTDPGHTLEAATRDAQNLAAGPAEAFGVIKALLAIAPTLHPLDALEEEASYQARLFGTDDFVEGVAAFRDKRRPSFGQRQGVRP</sequence>
<protein>
    <submittedName>
        <fullName evidence="2">Enoyl-CoA hydratase</fullName>
    </submittedName>
</protein>
<dbReference type="InterPro" id="IPR029045">
    <property type="entry name" value="ClpP/crotonase-like_dom_sf"/>
</dbReference>
<dbReference type="PANTHER" id="PTHR43459:SF1">
    <property type="entry name" value="EG:BACN32G11.4 PROTEIN"/>
    <property type="match status" value="1"/>
</dbReference>
<dbReference type="Gene3D" id="3.90.226.10">
    <property type="entry name" value="2-enoyl-CoA Hydratase, Chain A, domain 1"/>
    <property type="match status" value="1"/>
</dbReference>